<evidence type="ECO:0000313" key="1">
    <source>
        <dbReference type="EMBL" id="KAK9192890.1"/>
    </source>
</evidence>
<name>A0AAP0M1W4_9ROSI</name>
<gene>
    <name evidence="1" type="ORF">WN944_003583</name>
</gene>
<keyword evidence="2" id="KW-1185">Reference proteome</keyword>
<proteinExistence type="predicted"/>
<accession>A0AAP0M1W4</accession>
<organism evidence="1 2">
    <name type="scientific">Citrus x changshan-huyou</name>
    <dbReference type="NCBI Taxonomy" id="2935761"/>
    <lineage>
        <taxon>Eukaryota</taxon>
        <taxon>Viridiplantae</taxon>
        <taxon>Streptophyta</taxon>
        <taxon>Embryophyta</taxon>
        <taxon>Tracheophyta</taxon>
        <taxon>Spermatophyta</taxon>
        <taxon>Magnoliopsida</taxon>
        <taxon>eudicotyledons</taxon>
        <taxon>Gunneridae</taxon>
        <taxon>Pentapetalae</taxon>
        <taxon>rosids</taxon>
        <taxon>malvids</taxon>
        <taxon>Sapindales</taxon>
        <taxon>Rutaceae</taxon>
        <taxon>Aurantioideae</taxon>
        <taxon>Citrus</taxon>
    </lineage>
</organism>
<evidence type="ECO:0000313" key="2">
    <source>
        <dbReference type="Proteomes" id="UP001428341"/>
    </source>
</evidence>
<dbReference type="Proteomes" id="UP001428341">
    <property type="component" value="Unassembled WGS sequence"/>
</dbReference>
<reference evidence="1 2" key="1">
    <citation type="submission" date="2024-05" db="EMBL/GenBank/DDBJ databases">
        <title>Haplotype-resolved chromosome-level genome assembly of Huyou (Citrus changshanensis).</title>
        <authorList>
            <person name="Miao C."/>
            <person name="Chen W."/>
            <person name="Wu Y."/>
            <person name="Wang L."/>
            <person name="Zhao S."/>
            <person name="Grierson D."/>
            <person name="Xu C."/>
            <person name="Chen K."/>
        </authorList>
    </citation>
    <scope>NUCLEOTIDE SEQUENCE [LARGE SCALE GENOMIC DNA]</scope>
    <source>
        <strain evidence="1">01-14</strain>
        <tissue evidence="1">Leaf</tissue>
    </source>
</reference>
<dbReference type="EMBL" id="JBCGBO010000006">
    <property type="protein sequence ID" value="KAK9192890.1"/>
    <property type="molecule type" value="Genomic_DNA"/>
</dbReference>
<sequence>MAKGNLGLLVIEELAKGNVLVGLKMADMEKRMIHRVHMVMTTGPKYSFNCYSYGITTPRGWECKDGVGIINISCFGLRDVWRISGWSGGIWLSSMRKFFKEVLIWKSCSRQYGRWMIKTEVSCLPSWSGSSRRRCVSAICCSFLRHHGFFCRLYLALEVADSEQSALIALQHLCGYLTWIVDLFKKCRQLACMVIDMWQEITDVIDDPKKLLIMAILDFHAKKVNRDCRNRAFLVRDHDSMFLNNLEKLLE</sequence>
<protein>
    <submittedName>
        <fullName evidence="1">Uncharacterized protein</fullName>
    </submittedName>
</protein>
<dbReference type="AlphaFoldDB" id="A0AAP0M1W4"/>
<comment type="caution">
    <text evidence="1">The sequence shown here is derived from an EMBL/GenBank/DDBJ whole genome shotgun (WGS) entry which is preliminary data.</text>
</comment>